<dbReference type="Proteomes" id="UP000887159">
    <property type="component" value="Unassembled WGS sequence"/>
</dbReference>
<proteinExistence type="predicted"/>
<evidence type="ECO:0000313" key="1">
    <source>
        <dbReference type="EMBL" id="GFY36605.1"/>
    </source>
</evidence>
<reference evidence="1" key="1">
    <citation type="submission" date="2020-08" db="EMBL/GenBank/DDBJ databases">
        <title>Multicomponent nature underlies the extraordinary mechanical properties of spider dragline silk.</title>
        <authorList>
            <person name="Kono N."/>
            <person name="Nakamura H."/>
            <person name="Mori M."/>
            <person name="Yoshida Y."/>
            <person name="Ohtoshi R."/>
            <person name="Malay A.D."/>
            <person name="Moran D.A.P."/>
            <person name="Tomita M."/>
            <person name="Numata K."/>
            <person name="Arakawa K."/>
        </authorList>
    </citation>
    <scope>NUCLEOTIDE SEQUENCE</scope>
</reference>
<comment type="caution">
    <text evidence="1">The sequence shown here is derived from an EMBL/GenBank/DDBJ whole genome shotgun (WGS) entry which is preliminary data.</text>
</comment>
<protein>
    <submittedName>
        <fullName evidence="1">Uncharacterized protein</fullName>
    </submittedName>
</protein>
<sequence>MVAERLARHHMAVTMVYELWHRIEAAWTSIPCVILQYENIELMISGKYESLQTMYDEESMSHPMAGREVLHVQ</sequence>
<keyword evidence="2" id="KW-1185">Reference proteome</keyword>
<gene>
    <name evidence="1" type="ORF">TNCV_28101</name>
</gene>
<dbReference type="EMBL" id="BMAU01021437">
    <property type="protein sequence ID" value="GFY36605.1"/>
    <property type="molecule type" value="Genomic_DNA"/>
</dbReference>
<dbReference type="AlphaFoldDB" id="A0A8X6WKI2"/>
<accession>A0A8X6WKI2</accession>
<organism evidence="1 2">
    <name type="scientific">Trichonephila clavipes</name>
    <name type="common">Golden silk orbweaver</name>
    <name type="synonym">Nephila clavipes</name>
    <dbReference type="NCBI Taxonomy" id="2585209"/>
    <lineage>
        <taxon>Eukaryota</taxon>
        <taxon>Metazoa</taxon>
        <taxon>Ecdysozoa</taxon>
        <taxon>Arthropoda</taxon>
        <taxon>Chelicerata</taxon>
        <taxon>Arachnida</taxon>
        <taxon>Araneae</taxon>
        <taxon>Araneomorphae</taxon>
        <taxon>Entelegynae</taxon>
        <taxon>Araneoidea</taxon>
        <taxon>Nephilidae</taxon>
        <taxon>Trichonephila</taxon>
    </lineage>
</organism>
<evidence type="ECO:0000313" key="2">
    <source>
        <dbReference type="Proteomes" id="UP000887159"/>
    </source>
</evidence>
<name>A0A8X6WKI2_TRICX</name>